<dbReference type="STRING" id="683125.SAMN05660206_10951"/>
<evidence type="ECO:0000256" key="1">
    <source>
        <dbReference type="ARBA" id="ARBA00001974"/>
    </source>
</evidence>
<evidence type="ECO:0000313" key="10">
    <source>
        <dbReference type="Proteomes" id="UP000198785"/>
    </source>
</evidence>
<dbReference type="GO" id="GO:1903457">
    <property type="term" value="P:lactate catabolic process"/>
    <property type="evidence" value="ECO:0007669"/>
    <property type="project" value="TreeGrafter"/>
</dbReference>
<dbReference type="InterPro" id="IPR006094">
    <property type="entry name" value="Oxid_FAD_bind_N"/>
</dbReference>
<dbReference type="GO" id="GO:0008720">
    <property type="term" value="F:D-lactate dehydrogenase (NAD+) activity"/>
    <property type="evidence" value="ECO:0007669"/>
    <property type="project" value="TreeGrafter"/>
</dbReference>
<dbReference type="Proteomes" id="UP000198785">
    <property type="component" value="Unassembled WGS sequence"/>
</dbReference>
<dbReference type="SUPFAM" id="SSF55103">
    <property type="entry name" value="FAD-linked oxidases, C-terminal domain"/>
    <property type="match status" value="1"/>
</dbReference>
<name>A0A1I6UK96_9SPHI</name>
<keyword evidence="4" id="KW-0274">FAD</keyword>
<dbReference type="GO" id="GO:0071949">
    <property type="term" value="F:FAD binding"/>
    <property type="evidence" value="ECO:0007669"/>
    <property type="project" value="InterPro"/>
</dbReference>
<dbReference type="PANTHER" id="PTHR11748">
    <property type="entry name" value="D-LACTATE DEHYDROGENASE"/>
    <property type="match status" value="1"/>
</dbReference>
<protein>
    <submittedName>
        <fullName evidence="9">FAD/FMN-containing dehydrogenase</fullName>
    </submittedName>
</protein>
<evidence type="ECO:0000313" key="9">
    <source>
        <dbReference type="EMBL" id="SFT01774.1"/>
    </source>
</evidence>
<keyword evidence="6" id="KW-0408">Iron</keyword>
<organism evidence="9 10">
    <name type="scientific">Sphingobacterium wenxiniae</name>
    <dbReference type="NCBI Taxonomy" id="683125"/>
    <lineage>
        <taxon>Bacteria</taxon>
        <taxon>Pseudomonadati</taxon>
        <taxon>Bacteroidota</taxon>
        <taxon>Sphingobacteriia</taxon>
        <taxon>Sphingobacteriales</taxon>
        <taxon>Sphingobacteriaceae</taxon>
        <taxon>Sphingobacterium</taxon>
    </lineage>
</organism>
<dbReference type="GO" id="GO:0004458">
    <property type="term" value="F:D-lactate dehydrogenase (cytochrome) activity"/>
    <property type="evidence" value="ECO:0007669"/>
    <property type="project" value="TreeGrafter"/>
</dbReference>
<dbReference type="PANTHER" id="PTHR11748:SF119">
    <property type="entry name" value="D-2-HYDROXYGLUTARATE DEHYDROGENASE"/>
    <property type="match status" value="1"/>
</dbReference>
<dbReference type="InterPro" id="IPR016169">
    <property type="entry name" value="FAD-bd_PCMH_sub2"/>
</dbReference>
<evidence type="ECO:0000256" key="3">
    <source>
        <dbReference type="ARBA" id="ARBA00022723"/>
    </source>
</evidence>
<dbReference type="InterPro" id="IPR004113">
    <property type="entry name" value="FAD-bd_oxidored_4_C"/>
</dbReference>
<dbReference type="InterPro" id="IPR016166">
    <property type="entry name" value="FAD-bd_PCMH"/>
</dbReference>
<evidence type="ECO:0000256" key="5">
    <source>
        <dbReference type="ARBA" id="ARBA00023002"/>
    </source>
</evidence>
<dbReference type="SUPFAM" id="SSF46548">
    <property type="entry name" value="alpha-helical ferredoxin"/>
    <property type="match status" value="1"/>
</dbReference>
<feature type="domain" description="FAD-binding PCMH-type" evidence="8">
    <location>
        <begin position="33"/>
        <end position="272"/>
    </location>
</feature>
<dbReference type="Pfam" id="PF01565">
    <property type="entry name" value="FAD_binding_4"/>
    <property type="match status" value="1"/>
</dbReference>
<dbReference type="InterPro" id="IPR036318">
    <property type="entry name" value="FAD-bd_PCMH-like_sf"/>
</dbReference>
<sequence>MDEALKQLAASLSGEFFIDKKMRILYATDASAYRELPLAVAYPKTVEDIQQLIQFAREQQTSLIPRTAGTSLAGQVVGQGIVVDVSKHFTQILELNEKEKWVKVQPGVIRDELNRYLKPHGLYFGPETSTANRAMIGGMVGNNSCGSNSLIYKSTREHTLEIEAILSDGSLVTFGALSFADFCEKCALPTLEGKIYKHIRTLLSDYNNQEEIRREFPKPSIERRNTGYAVDMLLAMDPFTAGGSLFNFCSLLCGSEGTLAFIQSIKLNLVDLPQRPSGLLCVHFHTVDEALQANLIALAHRPLVSELMDHYILECTKSNMEQRRNRFFVEGEPGAILVIEYDGQDEADIRRCVGLVEADLRAKELGYAFPLVLGTDKKRVWDLRKAGLGLLSNVPGDEKPAAVIEDTAVAVQDLPAYITEFNEILRRYGMYSVHYAHAATGELHLRPIINLKTKEGNKQFRTIAIEIAKLVKKYRGSLSGEHGDGRLRGEFIAMMVGEKNYQLLKEIKDTWDPFGIFNPGKIVDTPPMHTSLRYEAGRTERIVPSVFRYTGQNILQHAEQCNGSGDCRKTALSGGTMCPSYMATRNEQDTTRARANILREMLTTSTKMNPFDHDEIKEVMDLCLSCKGCKSECPSSVDMAKLKADFLQAYYDSNGVPFRSWMIGHVDIMTKYVSTVPRFYNWLISNGVTSRWMKSILGFAQERQIPYVAKQSLLKWFRKRSLPSILSKSRKTVYFFFDEFTNYQEVEIGKLAILLLERLGYPVLHVPHANSGRALFSKGFLREAKKLANQNVQTFSELLGEEALLVAVEPSTILSFRDEYVDLVDEQLIDKAKHVARYALTIEEFLHQEMQFGRIQKEAFGDTPQDILLHGHCQQKAWGLQEIVADVLRFPAGHQVEIIPSGCCGMAGSFGYEKEHYPVSQAIGELVLYPAVRAKKTQQIVAAPGSSCRHQILEGVGELAKHPVEILYLALRKGDQ</sequence>
<dbReference type="GO" id="GO:0046872">
    <property type="term" value="F:metal ion binding"/>
    <property type="evidence" value="ECO:0007669"/>
    <property type="project" value="UniProtKB-KW"/>
</dbReference>
<keyword evidence="10" id="KW-1185">Reference proteome</keyword>
<dbReference type="InterPro" id="IPR017900">
    <property type="entry name" value="4Fe4S_Fe_S_CS"/>
</dbReference>
<dbReference type="OrthoDB" id="9767256at2"/>
<evidence type="ECO:0000259" key="8">
    <source>
        <dbReference type="PROSITE" id="PS51387"/>
    </source>
</evidence>
<dbReference type="Pfam" id="PF02913">
    <property type="entry name" value="FAD-oxidase_C"/>
    <property type="match status" value="1"/>
</dbReference>
<keyword evidence="3" id="KW-0479">Metal-binding</keyword>
<evidence type="ECO:0000256" key="6">
    <source>
        <dbReference type="ARBA" id="ARBA00023004"/>
    </source>
</evidence>
<evidence type="ECO:0000256" key="7">
    <source>
        <dbReference type="ARBA" id="ARBA00023014"/>
    </source>
</evidence>
<dbReference type="PROSITE" id="PS51387">
    <property type="entry name" value="FAD_PCMH"/>
    <property type="match status" value="1"/>
</dbReference>
<dbReference type="EMBL" id="FOZZ01000009">
    <property type="protein sequence ID" value="SFT01774.1"/>
    <property type="molecule type" value="Genomic_DNA"/>
</dbReference>
<dbReference type="AlphaFoldDB" id="A0A1I6UK96"/>
<keyword evidence="7" id="KW-0411">Iron-sulfur</keyword>
<evidence type="ECO:0000256" key="2">
    <source>
        <dbReference type="ARBA" id="ARBA00022630"/>
    </source>
</evidence>
<proteinExistence type="predicted"/>
<dbReference type="Gene3D" id="3.30.70.2740">
    <property type="match status" value="1"/>
</dbReference>
<keyword evidence="5" id="KW-0560">Oxidoreductase</keyword>
<reference evidence="9 10" key="1">
    <citation type="submission" date="2016-10" db="EMBL/GenBank/DDBJ databases">
        <authorList>
            <person name="de Groot N.N."/>
        </authorList>
    </citation>
    <scope>NUCLEOTIDE SEQUENCE [LARGE SCALE GENOMIC DNA]</scope>
    <source>
        <strain evidence="9 10">DSM 22789</strain>
    </source>
</reference>
<comment type="cofactor">
    <cofactor evidence="1">
        <name>FAD</name>
        <dbReference type="ChEBI" id="CHEBI:57692"/>
    </cofactor>
</comment>
<dbReference type="Pfam" id="PF13534">
    <property type="entry name" value="Fer4_17"/>
    <property type="match status" value="1"/>
</dbReference>
<dbReference type="SUPFAM" id="SSF56176">
    <property type="entry name" value="FAD-binding/transporter-associated domain-like"/>
    <property type="match status" value="1"/>
</dbReference>
<dbReference type="Gene3D" id="3.30.465.10">
    <property type="match status" value="1"/>
</dbReference>
<gene>
    <name evidence="9" type="ORF">SAMN05660206_10951</name>
</gene>
<dbReference type="InterPro" id="IPR016164">
    <property type="entry name" value="FAD-linked_Oxase-like_C"/>
</dbReference>
<dbReference type="GO" id="GO:0051536">
    <property type="term" value="F:iron-sulfur cluster binding"/>
    <property type="evidence" value="ECO:0007669"/>
    <property type="project" value="UniProtKB-KW"/>
</dbReference>
<dbReference type="InterPro" id="IPR016171">
    <property type="entry name" value="Vanillyl_alc_oxidase_C-sub2"/>
</dbReference>
<dbReference type="Gene3D" id="1.10.45.10">
    <property type="entry name" value="Vanillyl-alcohol Oxidase, Chain A, domain 4"/>
    <property type="match status" value="1"/>
</dbReference>
<keyword evidence="2" id="KW-0285">Flavoprotein</keyword>
<evidence type="ECO:0000256" key="4">
    <source>
        <dbReference type="ARBA" id="ARBA00022827"/>
    </source>
</evidence>
<dbReference type="RefSeq" id="WP_093366469.1">
    <property type="nucleotide sequence ID" value="NZ_FOZZ01000009.1"/>
</dbReference>
<accession>A0A1I6UK96</accession>
<dbReference type="PROSITE" id="PS00198">
    <property type="entry name" value="4FE4S_FER_1"/>
    <property type="match status" value="1"/>
</dbReference>